<feature type="region of interest" description="Disordered" evidence="1">
    <location>
        <begin position="73"/>
        <end position="96"/>
    </location>
</feature>
<evidence type="ECO:0000313" key="2">
    <source>
        <dbReference type="EMBL" id="GBN47460.1"/>
    </source>
</evidence>
<evidence type="ECO:0000256" key="1">
    <source>
        <dbReference type="SAM" id="MobiDB-lite"/>
    </source>
</evidence>
<protein>
    <submittedName>
        <fullName evidence="2">Uncharacterized protein</fullName>
    </submittedName>
</protein>
<organism evidence="2 3">
    <name type="scientific">Araneus ventricosus</name>
    <name type="common">Orbweaver spider</name>
    <name type="synonym">Epeira ventricosa</name>
    <dbReference type="NCBI Taxonomy" id="182803"/>
    <lineage>
        <taxon>Eukaryota</taxon>
        <taxon>Metazoa</taxon>
        <taxon>Ecdysozoa</taxon>
        <taxon>Arthropoda</taxon>
        <taxon>Chelicerata</taxon>
        <taxon>Arachnida</taxon>
        <taxon>Araneae</taxon>
        <taxon>Araneomorphae</taxon>
        <taxon>Entelegynae</taxon>
        <taxon>Araneoidea</taxon>
        <taxon>Araneidae</taxon>
        <taxon>Araneus</taxon>
    </lineage>
</organism>
<dbReference type="AlphaFoldDB" id="A0A4Y2PAI8"/>
<dbReference type="EMBL" id="BGPR01010684">
    <property type="protein sequence ID" value="GBN47460.1"/>
    <property type="molecule type" value="Genomic_DNA"/>
</dbReference>
<keyword evidence="3" id="KW-1185">Reference proteome</keyword>
<name>A0A4Y2PAI8_ARAVE</name>
<evidence type="ECO:0000313" key="3">
    <source>
        <dbReference type="Proteomes" id="UP000499080"/>
    </source>
</evidence>
<sequence length="96" mass="10811">MQLQKPPDGGIVHLQMTRGREGSKECGKEVKLFTSVLPFSNNREVGGTKEVTDIFYVADYLTPYRDALQLEYPEELESPPQSVTPGFGNDSKEMMR</sequence>
<feature type="region of interest" description="Disordered" evidence="1">
    <location>
        <begin position="1"/>
        <end position="24"/>
    </location>
</feature>
<accession>A0A4Y2PAI8</accession>
<proteinExistence type="predicted"/>
<reference evidence="2 3" key="1">
    <citation type="journal article" date="2019" name="Sci. Rep.">
        <title>Orb-weaving spider Araneus ventricosus genome elucidates the spidroin gene catalogue.</title>
        <authorList>
            <person name="Kono N."/>
            <person name="Nakamura H."/>
            <person name="Ohtoshi R."/>
            <person name="Moran D.A.P."/>
            <person name="Shinohara A."/>
            <person name="Yoshida Y."/>
            <person name="Fujiwara M."/>
            <person name="Mori M."/>
            <person name="Tomita M."/>
            <person name="Arakawa K."/>
        </authorList>
    </citation>
    <scope>NUCLEOTIDE SEQUENCE [LARGE SCALE GENOMIC DNA]</scope>
</reference>
<gene>
    <name evidence="2" type="ORF">AVEN_138418_1</name>
</gene>
<dbReference type="Proteomes" id="UP000499080">
    <property type="component" value="Unassembled WGS sequence"/>
</dbReference>
<comment type="caution">
    <text evidence="2">The sequence shown here is derived from an EMBL/GenBank/DDBJ whole genome shotgun (WGS) entry which is preliminary data.</text>
</comment>